<feature type="region of interest" description="Disordered" evidence="1">
    <location>
        <begin position="66"/>
        <end position="99"/>
    </location>
</feature>
<evidence type="ECO:0000256" key="1">
    <source>
        <dbReference type="SAM" id="MobiDB-lite"/>
    </source>
</evidence>
<dbReference type="PANTHER" id="PTHR15288">
    <property type="entry name" value="DENN DOMAIN-CONTAINING PROTEIN 2"/>
    <property type="match status" value="1"/>
</dbReference>
<dbReference type="PROSITE" id="PS50211">
    <property type="entry name" value="DENN"/>
    <property type="match status" value="1"/>
</dbReference>
<feature type="compositionally biased region" description="Basic and acidic residues" evidence="1">
    <location>
        <begin position="179"/>
        <end position="190"/>
    </location>
</feature>
<protein>
    <submittedName>
        <fullName evidence="3">Denn (Aex-3) domain-containing protein</fullName>
    </submittedName>
</protein>
<dbReference type="InterPro" id="IPR043153">
    <property type="entry name" value="DENN_C"/>
</dbReference>
<organism evidence="3 4">
    <name type="scientific">Anaeramoeba flamelloides</name>
    <dbReference type="NCBI Taxonomy" id="1746091"/>
    <lineage>
        <taxon>Eukaryota</taxon>
        <taxon>Metamonada</taxon>
        <taxon>Anaeramoebidae</taxon>
        <taxon>Anaeramoeba</taxon>
    </lineage>
</organism>
<dbReference type="SMART" id="SM00799">
    <property type="entry name" value="DENN"/>
    <property type="match status" value="1"/>
</dbReference>
<feature type="compositionally biased region" description="Low complexity" evidence="1">
    <location>
        <begin position="578"/>
        <end position="591"/>
    </location>
</feature>
<dbReference type="InterPro" id="IPR001194">
    <property type="entry name" value="cDENN_dom"/>
</dbReference>
<dbReference type="Proteomes" id="UP001146793">
    <property type="component" value="Unassembled WGS sequence"/>
</dbReference>
<dbReference type="Gene3D" id="3.40.50.11500">
    <property type="match status" value="1"/>
</dbReference>
<dbReference type="EMBL" id="JANTQA010000075">
    <property type="protein sequence ID" value="KAJ3424018.1"/>
    <property type="molecule type" value="Genomic_DNA"/>
</dbReference>
<feature type="region of interest" description="Disordered" evidence="1">
    <location>
        <begin position="135"/>
        <end position="190"/>
    </location>
</feature>
<gene>
    <name evidence="3" type="ORF">M0812_29650</name>
</gene>
<feature type="compositionally biased region" description="Low complexity" evidence="1">
    <location>
        <begin position="66"/>
        <end position="94"/>
    </location>
</feature>
<dbReference type="PANTHER" id="PTHR15288:SF0">
    <property type="entry name" value="UDENN DOMAIN-CONTAINING PROTEIN"/>
    <property type="match status" value="1"/>
</dbReference>
<feature type="region of interest" description="Disordered" evidence="1">
    <location>
        <begin position="578"/>
        <end position="609"/>
    </location>
</feature>
<evidence type="ECO:0000259" key="2">
    <source>
        <dbReference type="PROSITE" id="PS50211"/>
    </source>
</evidence>
<comment type="caution">
    <text evidence="3">The sequence shown here is derived from an EMBL/GenBank/DDBJ whole genome shotgun (WGS) entry which is preliminary data.</text>
</comment>
<evidence type="ECO:0000313" key="4">
    <source>
        <dbReference type="Proteomes" id="UP001146793"/>
    </source>
</evidence>
<dbReference type="Pfam" id="PF02141">
    <property type="entry name" value="DENN"/>
    <property type="match status" value="1"/>
</dbReference>
<reference evidence="3" key="1">
    <citation type="submission" date="2022-08" db="EMBL/GenBank/DDBJ databases">
        <title>Novel sulphate-reducing endosymbionts in the free-living metamonad Anaeramoeba.</title>
        <authorList>
            <person name="Jerlstrom-Hultqvist J."/>
            <person name="Cepicka I."/>
            <person name="Gallot-Lavallee L."/>
            <person name="Salas-Leiva D."/>
            <person name="Curtis B.A."/>
            <person name="Zahonova K."/>
            <person name="Pipaliya S."/>
            <person name="Dacks J."/>
            <person name="Roger A.J."/>
        </authorList>
    </citation>
    <scope>NUCLEOTIDE SEQUENCE</scope>
    <source>
        <strain evidence="3">Busselton2</strain>
    </source>
</reference>
<dbReference type="InterPro" id="IPR051942">
    <property type="entry name" value="DENN_domain_containing_2"/>
</dbReference>
<sequence>MKIFRQLYFSDDTLRRIFITKKKRNEKNLYRINSFDFEKIKTSFKNERKKQKIKIKKSIEEQLSISAPSPLTTVPPTTKTNPIKTETTETTESTETTETETETYMDITNNIHSADEIIQIPNVKNSKKVIFTENKNTNNANYNQNTINGNKKQKNNDPIKLNPNLKVEKNYSITDQEENEKKEEKQKQKETRVIGKKTHFIIKFLKNLKNLKIPSTKNMMFLPIGGGLKNLNYIIPNDLESCRANFSFKWLFSILSLENILEIIRYTLLEKTIVFLSQSLRVLSCAPFAIFTLISPFKWQGAIMPIIPTSLISFIDSPVPVMLGITKWANTDEKFTSDYLLVNLDKNKVNFFNNSIFYSNKNNRNKKQRKEEFPKLPSYNELFNSIKEVFTKANKKFTTFLNVKKRGSNAIKILQSSKKSSYFINIKEEKIIGELQAIFTKYYNLLFTSFRNHTFSDVSSKDTCSVFLTESFLESIIPKDKPFMEELLKTQSFHQFSNTQLEKIQKSLARKIHNSNFSTKIKIVQKSNQKINSNSNPNSNAKKNCRLQLNVTQNNKIELSIHFEINNQKKLINNSANDNISINDVNNNVDGNGKKTKNKTHGKGNPDENENEYIIEKIFYDKKEIEQIGMTKTKSLPLITKTNRKKKFL</sequence>
<dbReference type="AlphaFoldDB" id="A0AAV7Y2D4"/>
<proteinExistence type="predicted"/>
<name>A0AAV7Y2D4_9EUKA</name>
<dbReference type="InterPro" id="IPR037516">
    <property type="entry name" value="Tripartite_DENN"/>
</dbReference>
<evidence type="ECO:0000313" key="3">
    <source>
        <dbReference type="EMBL" id="KAJ3424018.1"/>
    </source>
</evidence>
<feature type="domain" description="UDENN" evidence="2">
    <location>
        <begin position="66"/>
        <end position="509"/>
    </location>
</feature>
<accession>A0AAV7Y2D4</accession>
<feature type="compositionally biased region" description="Low complexity" evidence="1">
    <location>
        <begin position="135"/>
        <end position="150"/>
    </location>
</feature>